<evidence type="ECO:0000313" key="3">
    <source>
        <dbReference type="EMBL" id="WXA93175.1"/>
    </source>
</evidence>
<gene>
    <name evidence="3" type="ORF">LZC95_42825</name>
</gene>
<dbReference type="EMBL" id="CP089982">
    <property type="protein sequence ID" value="WXA93175.1"/>
    <property type="molecule type" value="Genomic_DNA"/>
</dbReference>
<dbReference type="InterPro" id="IPR011990">
    <property type="entry name" value="TPR-like_helical_dom_sf"/>
</dbReference>
<evidence type="ECO:0000256" key="1">
    <source>
        <dbReference type="SAM" id="Phobius"/>
    </source>
</evidence>
<proteinExistence type="predicted"/>
<feature type="transmembrane region" description="Helical" evidence="1">
    <location>
        <begin position="210"/>
        <end position="230"/>
    </location>
</feature>
<evidence type="ECO:0000313" key="4">
    <source>
        <dbReference type="Proteomes" id="UP001379533"/>
    </source>
</evidence>
<feature type="signal peptide" evidence="2">
    <location>
        <begin position="1"/>
        <end position="24"/>
    </location>
</feature>
<evidence type="ECO:0000256" key="2">
    <source>
        <dbReference type="SAM" id="SignalP"/>
    </source>
</evidence>
<keyword evidence="4" id="KW-1185">Reference proteome</keyword>
<keyword evidence="1" id="KW-1133">Transmembrane helix</keyword>
<keyword evidence="2" id="KW-0732">Signal</keyword>
<evidence type="ECO:0008006" key="5">
    <source>
        <dbReference type="Google" id="ProtNLM"/>
    </source>
</evidence>
<feature type="transmembrane region" description="Helical" evidence="1">
    <location>
        <begin position="267"/>
        <end position="289"/>
    </location>
</feature>
<sequence length="310" mass="32736">MQVHRLLAVSVAACSLLLPAAVFAQQASQAGVEQEADRLFNEGNRLMASGAYREACPKLERSQELDPGVGTQFNLANCYEMTERLARALSLFREVERIARAAGKTERAEAAHQRAASLTARTPQLRFISREPLEWTLDGERLRSITEPVFVDPGAHHVVASAPAKRPWSSTVNVTKEMRLVDVAAPPLASEAAPASPMPTSSSWPAQRTIALVVAGAGFVGLGVGAYFGLSSRADHDEAEGLCPNRDACSSRDGVSKWNDATSKGTASTIAFAAGGALLVAGGILWFTAPVRVVPNVTPTHAGLVVAGSL</sequence>
<dbReference type="Gene3D" id="1.25.40.10">
    <property type="entry name" value="Tetratricopeptide repeat domain"/>
    <property type="match status" value="1"/>
</dbReference>
<feature type="chain" id="PRO_5045860342" description="Tetratricopeptide repeat protein" evidence="2">
    <location>
        <begin position="25"/>
        <end position="310"/>
    </location>
</feature>
<organism evidence="3 4">
    <name type="scientific">Pendulispora brunnea</name>
    <dbReference type="NCBI Taxonomy" id="2905690"/>
    <lineage>
        <taxon>Bacteria</taxon>
        <taxon>Pseudomonadati</taxon>
        <taxon>Myxococcota</taxon>
        <taxon>Myxococcia</taxon>
        <taxon>Myxococcales</taxon>
        <taxon>Sorangiineae</taxon>
        <taxon>Pendulisporaceae</taxon>
        <taxon>Pendulispora</taxon>
    </lineage>
</organism>
<dbReference type="SUPFAM" id="SSF48452">
    <property type="entry name" value="TPR-like"/>
    <property type="match status" value="1"/>
</dbReference>
<reference evidence="3 4" key="1">
    <citation type="submission" date="2021-12" db="EMBL/GenBank/DDBJ databases">
        <title>Discovery of the Pendulisporaceae a myxobacterial family with distinct sporulation behavior and unique specialized metabolism.</title>
        <authorList>
            <person name="Garcia R."/>
            <person name="Popoff A."/>
            <person name="Bader C.D."/>
            <person name="Loehr J."/>
            <person name="Walesch S."/>
            <person name="Walt C."/>
            <person name="Boldt J."/>
            <person name="Bunk B."/>
            <person name="Haeckl F.J.F.P.J."/>
            <person name="Gunesch A.P."/>
            <person name="Birkelbach J."/>
            <person name="Nuebel U."/>
            <person name="Pietschmann T."/>
            <person name="Bach T."/>
            <person name="Mueller R."/>
        </authorList>
    </citation>
    <scope>NUCLEOTIDE SEQUENCE [LARGE SCALE GENOMIC DNA]</scope>
    <source>
        <strain evidence="3 4">MSr12523</strain>
    </source>
</reference>
<protein>
    <recommendedName>
        <fullName evidence="5">Tetratricopeptide repeat protein</fullName>
    </recommendedName>
</protein>
<name>A0ABZ2K6I3_9BACT</name>
<keyword evidence="1" id="KW-0812">Transmembrane</keyword>
<dbReference type="Proteomes" id="UP001379533">
    <property type="component" value="Chromosome"/>
</dbReference>
<keyword evidence="1" id="KW-0472">Membrane</keyword>
<dbReference type="RefSeq" id="WP_394843772.1">
    <property type="nucleotide sequence ID" value="NZ_CP089982.1"/>
</dbReference>
<accession>A0ABZ2K6I3</accession>